<keyword evidence="8 11" id="KW-0799">Topoisomerase</keyword>
<comment type="function">
    <text evidence="11">A type II topoisomerase that negatively supercoils closed circular double-stranded (ds) DNA in an ATP-dependent manner to modulate DNA topology and maintain chromosomes in an underwound state. Negative supercoiling favors strand separation, and DNA replication, transcription, recombination and repair, all of which involve strand separation. Also able to catalyze the interconversion of other topological isomers of dsDNA rings, including catenanes and knotted rings. Type II topoisomerases break and join 2 DNA strands simultaneously in an ATP-dependent manner.</text>
</comment>
<feature type="site" description="Interaction with DNA" evidence="11">
    <location>
        <position position="485"/>
    </location>
</feature>
<feature type="binding site" evidence="11">
    <location>
        <position position="530"/>
    </location>
    <ligand>
        <name>Mg(2+)</name>
        <dbReference type="ChEBI" id="CHEBI:18420"/>
        <label>2</label>
    </ligand>
</feature>
<dbReference type="PRINTS" id="PR01159">
    <property type="entry name" value="DNAGYRASEB"/>
</dbReference>
<dbReference type="InterPro" id="IPR020568">
    <property type="entry name" value="Ribosomal_Su5_D2-typ_SF"/>
</dbReference>
<dbReference type="GO" id="GO:0005524">
    <property type="term" value="F:ATP binding"/>
    <property type="evidence" value="ECO:0007669"/>
    <property type="project" value="UniProtKB-UniRule"/>
</dbReference>
<evidence type="ECO:0000256" key="3">
    <source>
        <dbReference type="ARBA" id="ARBA00022490"/>
    </source>
</evidence>
<comment type="subunit">
    <text evidence="11">Heterotetramer, composed of two GyrA and two GyrB chains. In the heterotetramer, GyrA contains the active site tyrosine that forms a transient covalent intermediate with DNA, while GyrB binds cofactors and catalyzes ATP hydrolysis.</text>
</comment>
<dbReference type="SMART" id="SM00433">
    <property type="entry name" value="TOP2c"/>
    <property type="match status" value="1"/>
</dbReference>
<dbReference type="InterPro" id="IPR036890">
    <property type="entry name" value="HATPase_C_sf"/>
</dbReference>
<dbReference type="NCBIfam" id="NF011501">
    <property type="entry name" value="PRK14939.1"/>
    <property type="match status" value="1"/>
</dbReference>
<dbReference type="PRINTS" id="PR00418">
    <property type="entry name" value="TPI2FAMILY"/>
</dbReference>
<dbReference type="GO" id="GO:0006261">
    <property type="term" value="P:DNA-templated DNA replication"/>
    <property type="evidence" value="ECO:0007669"/>
    <property type="project" value="UniProtKB-UniRule"/>
</dbReference>
<dbReference type="Pfam" id="PF21249">
    <property type="entry name" value="GyrB_hook"/>
    <property type="match status" value="1"/>
</dbReference>
<dbReference type="InterPro" id="IPR018522">
    <property type="entry name" value="TopoIIA_CS"/>
</dbReference>
<dbReference type="FunFam" id="3.30.565.10:FF:000002">
    <property type="entry name" value="DNA gyrase subunit B"/>
    <property type="match status" value="1"/>
</dbReference>
<dbReference type="SMART" id="SM00387">
    <property type="entry name" value="HATPase_c"/>
    <property type="match status" value="1"/>
</dbReference>
<dbReference type="GO" id="GO:0003677">
    <property type="term" value="F:DNA binding"/>
    <property type="evidence" value="ECO:0007669"/>
    <property type="project" value="UniProtKB-KW"/>
</dbReference>
<dbReference type="CDD" id="cd16928">
    <property type="entry name" value="HATPase_GyrB-like"/>
    <property type="match status" value="1"/>
</dbReference>
<dbReference type="PROSITE" id="PS00177">
    <property type="entry name" value="TOPOISOMERASE_II"/>
    <property type="match status" value="1"/>
</dbReference>
<dbReference type="InterPro" id="IPR049353">
    <property type="entry name" value="GyrB_hook"/>
</dbReference>
<dbReference type="Pfam" id="PF00986">
    <property type="entry name" value="DNA_gyraseB_C"/>
    <property type="match status" value="1"/>
</dbReference>
<dbReference type="Gene3D" id="3.30.565.10">
    <property type="entry name" value="Histidine kinase-like ATPase, C-terminal domain"/>
    <property type="match status" value="1"/>
</dbReference>
<dbReference type="SUPFAM" id="SSF54211">
    <property type="entry name" value="Ribosomal protein S5 domain 2-like"/>
    <property type="match status" value="1"/>
</dbReference>
<dbReference type="FunFam" id="3.30.230.10:FF:000005">
    <property type="entry name" value="DNA gyrase subunit B"/>
    <property type="match status" value="1"/>
</dbReference>
<keyword evidence="3 11" id="KW-0963">Cytoplasm</keyword>
<dbReference type="CDD" id="cd03366">
    <property type="entry name" value="TOPRIM_TopoIIA_GyrB"/>
    <property type="match status" value="1"/>
</dbReference>
<keyword evidence="10 11" id="KW-0413">Isomerase</keyword>
<accession>A0A3P4AWD6</accession>
<evidence type="ECO:0000256" key="5">
    <source>
        <dbReference type="ARBA" id="ARBA00022741"/>
    </source>
</evidence>
<dbReference type="InterPro" id="IPR013506">
    <property type="entry name" value="Topo_IIA_bsu_dom2"/>
</dbReference>
<dbReference type="Pfam" id="PF02518">
    <property type="entry name" value="HATPase_c"/>
    <property type="match status" value="1"/>
</dbReference>
<keyword evidence="14" id="KW-1185">Reference proteome</keyword>
<feature type="site" description="Interaction with DNA" evidence="11">
    <location>
        <position position="482"/>
    </location>
</feature>
<evidence type="ECO:0000256" key="10">
    <source>
        <dbReference type="ARBA" id="ARBA00023235"/>
    </source>
</evidence>
<dbReference type="InterPro" id="IPR013760">
    <property type="entry name" value="Topo_IIA-like_dom_sf"/>
</dbReference>
<sequence>MTEQNTAPESGEIDNRIAAGTDIATPASASDGYGADSIKMLKGLEAVRKRPGMYIGDTSDGTGLHHMVFEVVDNAIDEALAGYCDEIVVTIHADNSISVTDNGRGIPTDVHRDDEFQRSAAEIVMTELHAGGKFDQNSYKVSGGLHGVGVSCVNALSEWLRLSIRRNGELHQMEFRRGARVEPLKVTGKTDKRGTKVQFLADTEIFSNVEYHYEVLSKRLRELSFLNNGVRIKLVDERQGKEEDFAFSGGVKGFVEYINRSKTVLHANVFAVATESAAGGVPVGVEVAMQWNDSYTENVLCFTNNIPQRDGGAHLTGLRAAMTRIINKYIDEHELAKKAKVETTGDDMREGLTCVLSVKVPEPKFSSQTKDKLVSSEVRPAVEDAVARSLESWLLENPTDAKSLCGKIVEAARAREAARKAREMTRRKGVLEGAGLPGKLADCQEKDPAKSELYIVEGDSAGGSAKQGRDRKFQAILPLRGKVLNVEKARFDKLISSEQITTLITALGTSIGPDFNVDKLRYHRIIIMTDADVDGAHIRTLLLTLFYRQMPQLIERGYVYIAQPPLYKVKVGRDERYLKDDAEEAAFMLELSLKDARLYPTAEAAPITGDALKELARQYNLVDAVIERLARIVDVPALTAIVRGFAADLSSEDQAELSRQRLQAELEDPSMPGVVQVKVSVDEETRQPRLEVHRNHHGNIRVSVLDQAFVAGPDYSVLHGAAQTFQGLIGAGAKVERGEGDRRKEQPVADFRDAMQWLRAEAERSLSKQRYKGLGEMNPAQLWETTMDPTVRRLLRVQIEDAISADEIFTTLMGDHVEPRRAFIETHALMAGNIDV</sequence>
<dbReference type="InterPro" id="IPR013759">
    <property type="entry name" value="Topo_IIA_B_C"/>
</dbReference>
<dbReference type="InterPro" id="IPR000565">
    <property type="entry name" value="Topo_IIA_B"/>
</dbReference>
<proteinExistence type="inferred from homology"/>
<keyword evidence="9" id="KW-0238">DNA-binding</keyword>
<dbReference type="SUPFAM" id="SSF56719">
    <property type="entry name" value="Type II DNA topoisomerase"/>
    <property type="match status" value="1"/>
</dbReference>
<dbReference type="GO" id="GO:0005737">
    <property type="term" value="C:cytoplasm"/>
    <property type="evidence" value="ECO:0007669"/>
    <property type="project" value="UniProtKB-SubCell"/>
</dbReference>
<dbReference type="PANTHER" id="PTHR45866:SF1">
    <property type="entry name" value="DNA GYRASE SUBUNIT B, MITOCHONDRIAL"/>
    <property type="match status" value="1"/>
</dbReference>
<evidence type="ECO:0000259" key="12">
    <source>
        <dbReference type="PROSITE" id="PS50880"/>
    </source>
</evidence>
<dbReference type="NCBIfam" id="NF004189">
    <property type="entry name" value="PRK05644.1"/>
    <property type="match status" value="1"/>
</dbReference>
<gene>
    <name evidence="11 13" type="primary">gyrB</name>
    <name evidence="13" type="ORF">PIGHUM_00430</name>
</gene>
<evidence type="ECO:0000256" key="1">
    <source>
        <dbReference type="ARBA" id="ARBA00000185"/>
    </source>
</evidence>
<evidence type="ECO:0000313" key="13">
    <source>
        <dbReference type="EMBL" id="VCU68379.1"/>
    </source>
</evidence>
<organism evidence="13 14">
    <name type="scientific">Pigmentiphaga humi</name>
    <dbReference type="NCBI Taxonomy" id="2478468"/>
    <lineage>
        <taxon>Bacteria</taxon>
        <taxon>Pseudomonadati</taxon>
        <taxon>Pseudomonadota</taxon>
        <taxon>Betaproteobacteria</taxon>
        <taxon>Burkholderiales</taxon>
        <taxon>Alcaligenaceae</taxon>
        <taxon>Pigmentiphaga</taxon>
    </lineage>
</organism>
<dbReference type="GO" id="GO:0046872">
    <property type="term" value="F:metal ion binding"/>
    <property type="evidence" value="ECO:0007669"/>
    <property type="project" value="UniProtKB-KW"/>
</dbReference>
<feature type="binding site" evidence="11">
    <location>
        <position position="457"/>
    </location>
    <ligand>
        <name>Mg(2+)</name>
        <dbReference type="ChEBI" id="CHEBI:18420"/>
        <label>1</label>
        <note>catalytic</note>
    </ligand>
</feature>
<comment type="similarity">
    <text evidence="2 11">Belongs to the type II topoisomerase GyrB family.</text>
</comment>
<dbReference type="PANTHER" id="PTHR45866">
    <property type="entry name" value="DNA GYRASE/TOPOISOMERASE SUBUNIT B"/>
    <property type="match status" value="1"/>
</dbReference>
<dbReference type="Pfam" id="PF01751">
    <property type="entry name" value="Toprim"/>
    <property type="match status" value="1"/>
</dbReference>
<feature type="domain" description="Toprim" evidence="12">
    <location>
        <begin position="451"/>
        <end position="565"/>
    </location>
</feature>
<keyword evidence="4 11" id="KW-0479">Metal-binding</keyword>
<feature type="binding site" evidence="11">
    <location>
        <position position="530"/>
    </location>
    <ligand>
        <name>Mg(2+)</name>
        <dbReference type="ChEBI" id="CHEBI:18420"/>
        <label>1</label>
        <note>catalytic</note>
    </ligand>
</feature>
<evidence type="ECO:0000256" key="2">
    <source>
        <dbReference type="ARBA" id="ARBA00010708"/>
    </source>
</evidence>
<dbReference type="InterPro" id="IPR034160">
    <property type="entry name" value="TOPRIM_GyrB"/>
</dbReference>
<dbReference type="Proteomes" id="UP000277294">
    <property type="component" value="Unassembled WGS sequence"/>
</dbReference>
<dbReference type="InterPro" id="IPR003594">
    <property type="entry name" value="HATPase_dom"/>
</dbReference>
<evidence type="ECO:0000256" key="8">
    <source>
        <dbReference type="ARBA" id="ARBA00023029"/>
    </source>
</evidence>
<evidence type="ECO:0000256" key="4">
    <source>
        <dbReference type="ARBA" id="ARBA00022723"/>
    </source>
</evidence>
<dbReference type="InterPro" id="IPR041423">
    <property type="entry name" value="GyrB_insert"/>
</dbReference>
<dbReference type="InterPro" id="IPR014721">
    <property type="entry name" value="Ribsml_uS5_D2-typ_fold_subgr"/>
</dbReference>
<dbReference type="NCBIfam" id="TIGR01059">
    <property type="entry name" value="gyrB"/>
    <property type="match status" value="1"/>
</dbReference>
<evidence type="ECO:0000313" key="14">
    <source>
        <dbReference type="Proteomes" id="UP000277294"/>
    </source>
</evidence>
<dbReference type="HAMAP" id="MF_01898">
    <property type="entry name" value="GyrB"/>
    <property type="match status" value="1"/>
</dbReference>
<comment type="subcellular location">
    <subcellularLocation>
        <location evidence="11">Cytoplasm</location>
    </subcellularLocation>
</comment>
<keyword evidence="7 11" id="KW-0460">Magnesium</keyword>
<comment type="miscellaneous">
    <text evidence="11">Few gyrases are as efficient as E.coli at forming negative supercoils. Not all organisms have 2 type II topoisomerases; in organisms with a single type II topoisomerase this enzyme also has to decatenate newly replicated chromosomes.</text>
</comment>
<dbReference type="InterPro" id="IPR006171">
    <property type="entry name" value="TOPRIM_dom"/>
</dbReference>
<dbReference type="FunFam" id="3.40.50.670:FF:000004">
    <property type="entry name" value="DNA gyrase subunit B"/>
    <property type="match status" value="1"/>
</dbReference>
<dbReference type="AlphaFoldDB" id="A0A3P4AWD6"/>
<protein>
    <recommendedName>
        <fullName evidence="11">DNA gyrase subunit B</fullName>
        <ecNumber evidence="11">5.6.2.2</ecNumber>
    </recommendedName>
</protein>
<dbReference type="GO" id="GO:0003918">
    <property type="term" value="F:DNA topoisomerase type II (double strand cut, ATP-hydrolyzing) activity"/>
    <property type="evidence" value="ECO:0007669"/>
    <property type="project" value="UniProtKB-UniRule"/>
</dbReference>
<reference evidence="13 14" key="1">
    <citation type="submission" date="2018-10" db="EMBL/GenBank/DDBJ databases">
        <authorList>
            <person name="Criscuolo A."/>
        </authorList>
    </citation>
    <scope>NUCLEOTIDE SEQUENCE [LARGE SCALE GENOMIC DNA]</scope>
    <source>
        <strain evidence="13">DnA1</strain>
    </source>
</reference>
<dbReference type="Gene3D" id="3.40.50.670">
    <property type="match status" value="2"/>
</dbReference>
<keyword evidence="5 11" id="KW-0547">Nucleotide-binding</keyword>
<evidence type="ECO:0000256" key="6">
    <source>
        <dbReference type="ARBA" id="ARBA00022840"/>
    </source>
</evidence>
<dbReference type="PROSITE" id="PS50880">
    <property type="entry name" value="TOPRIM"/>
    <property type="match status" value="1"/>
</dbReference>
<dbReference type="GO" id="GO:0005694">
    <property type="term" value="C:chromosome"/>
    <property type="evidence" value="ECO:0007669"/>
    <property type="project" value="InterPro"/>
</dbReference>
<feature type="binding site" evidence="11">
    <location>
        <position position="532"/>
    </location>
    <ligand>
        <name>Mg(2+)</name>
        <dbReference type="ChEBI" id="CHEBI:18420"/>
        <label>2</label>
    </ligand>
</feature>
<evidence type="ECO:0000256" key="9">
    <source>
        <dbReference type="ARBA" id="ARBA00023125"/>
    </source>
</evidence>
<dbReference type="Pfam" id="PF18053">
    <property type="entry name" value="GyrB_insert"/>
    <property type="match status" value="1"/>
</dbReference>
<evidence type="ECO:0000256" key="11">
    <source>
        <dbReference type="HAMAP-Rule" id="MF_01898"/>
    </source>
</evidence>
<dbReference type="Pfam" id="PF00204">
    <property type="entry name" value="DNA_gyraseB"/>
    <property type="match status" value="1"/>
</dbReference>
<comment type="cofactor">
    <cofactor evidence="11">
        <name>Mg(2+)</name>
        <dbReference type="ChEBI" id="CHEBI:18420"/>
    </cofactor>
    <cofactor evidence="11">
        <name>Mn(2+)</name>
        <dbReference type="ChEBI" id="CHEBI:29035"/>
    </cofactor>
    <cofactor evidence="11">
        <name>Ca(2+)</name>
        <dbReference type="ChEBI" id="CHEBI:29108"/>
    </cofactor>
    <text evidence="11">Binds two Mg(2+) per subunit. The magnesium ions form salt bridges with both the protein and the DNA. Can also accept other divalent metal cations, such as Mn(2+) or Ca(2+).</text>
</comment>
<name>A0A3P4AWD6_9BURK</name>
<dbReference type="CDD" id="cd00822">
    <property type="entry name" value="TopoII_Trans_DNA_gyrase"/>
    <property type="match status" value="1"/>
</dbReference>
<dbReference type="InterPro" id="IPR002288">
    <property type="entry name" value="DNA_gyrase_B_C"/>
</dbReference>
<dbReference type="GO" id="GO:0006265">
    <property type="term" value="P:DNA topological change"/>
    <property type="evidence" value="ECO:0007669"/>
    <property type="project" value="UniProtKB-UniRule"/>
</dbReference>
<dbReference type="InterPro" id="IPR011557">
    <property type="entry name" value="GyrB"/>
</dbReference>
<dbReference type="OrthoDB" id="9802808at2"/>
<dbReference type="EMBL" id="UWPJ01000005">
    <property type="protein sequence ID" value="VCU68379.1"/>
    <property type="molecule type" value="Genomic_DNA"/>
</dbReference>
<keyword evidence="6 11" id="KW-0067">ATP-binding</keyword>
<evidence type="ECO:0000256" key="7">
    <source>
        <dbReference type="ARBA" id="ARBA00022842"/>
    </source>
</evidence>
<dbReference type="Gene3D" id="3.30.230.10">
    <property type="match status" value="1"/>
</dbReference>
<dbReference type="SUPFAM" id="SSF55874">
    <property type="entry name" value="ATPase domain of HSP90 chaperone/DNA topoisomerase II/histidine kinase"/>
    <property type="match status" value="1"/>
</dbReference>
<comment type="catalytic activity">
    <reaction evidence="1 11">
        <text>ATP-dependent breakage, passage and rejoining of double-stranded DNA.</text>
        <dbReference type="EC" id="5.6.2.2"/>
    </reaction>
</comment>
<dbReference type="EC" id="5.6.2.2" evidence="11"/>
<dbReference type="FunFam" id="3.40.50.670:FF:000007">
    <property type="entry name" value="DNA gyrase subunit B"/>
    <property type="match status" value="1"/>
</dbReference>
<dbReference type="InterPro" id="IPR001241">
    <property type="entry name" value="Topo_IIA"/>
</dbReference>